<organism evidence="1 2">
    <name type="scientific">Parazoarcus communis SWub3 = DSM 12120</name>
    <dbReference type="NCBI Taxonomy" id="1121029"/>
    <lineage>
        <taxon>Bacteria</taxon>
        <taxon>Pseudomonadati</taxon>
        <taxon>Pseudomonadota</taxon>
        <taxon>Betaproteobacteria</taxon>
        <taxon>Rhodocyclales</taxon>
        <taxon>Zoogloeaceae</taxon>
        <taxon>Parazoarcus</taxon>
    </lineage>
</organism>
<comment type="caution">
    <text evidence="1">The sequence shown here is derived from an EMBL/GenBank/DDBJ whole genome shotgun (WGS) entry which is preliminary data.</text>
</comment>
<dbReference type="EMBL" id="QKOE01000222">
    <property type="protein sequence ID" value="PZA14080.1"/>
    <property type="molecule type" value="Genomic_DNA"/>
</dbReference>
<protein>
    <submittedName>
        <fullName evidence="1">IS110 family transposase</fullName>
    </submittedName>
</protein>
<dbReference type="AlphaFoldDB" id="A0A323UQW8"/>
<feature type="non-terminal residue" evidence="1">
    <location>
        <position position="1"/>
    </location>
</feature>
<reference evidence="1 2" key="1">
    <citation type="submission" date="2018-06" db="EMBL/GenBank/DDBJ databases">
        <title>Azoarcus communis strain SWub3 genome.</title>
        <authorList>
            <person name="Zorraquino Salvo V."/>
            <person name="Toubiana D."/>
            <person name="Blumwald E."/>
        </authorList>
    </citation>
    <scope>NUCLEOTIDE SEQUENCE [LARGE SCALE GENOMIC DNA]</scope>
    <source>
        <strain evidence="1 2">SWub3</strain>
    </source>
</reference>
<evidence type="ECO:0000313" key="2">
    <source>
        <dbReference type="Proteomes" id="UP000248259"/>
    </source>
</evidence>
<proteinExistence type="predicted"/>
<feature type="non-terminal residue" evidence="1">
    <location>
        <position position="78"/>
    </location>
</feature>
<keyword evidence="2" id="KW-1185">Reference proteome</keyword>
<dbReference type="Proteomes" id="UP000248259">
    <property type="component" value="Unassembled WGS sequence"/>
</dbReference>
<sequence>ALVLRLDALQNMRTQEANRLEVARAAVQAGISAHLQWLDDEIARLIKAIRQHIDDDPSLRDKRRLLESIPGIGERTIA</sequence>
<gene>
    <name evidence="1" type="ORF">DNK49_23820</name>
</gene>
<evidence type="ECO:0000313" key="1">
    <source>
        <dbReference type="EMBL" id="PZA14080.1"/>
    </source>
</evidence>
<name>A0A323UQW8_9RHOO</name>
<accession>A0A323UQW8</accession>